<name>A0A4V1M7X6_9BACT</name>
<dbReference type="RefSeq" id="WP_129129254.1">
    <property type="nucleotide sequence ID" value="NZ_SDHW01000001.1"/>
</dbReference>
<dbReference type="AlphaFoldDB" id="A0A4V1M7X6"/>
<sequence length="399" mass="46033">MVPAIRKAFNNAFTVEKYEAFLKDLHSLHPGDIEFRVSETPVFVDKAFAQKMIDACERIVDVICEPSFLSLTERSIPAGEKVPNENKQAHMIAFDFGVCMNEAGELEPQLIEMQGFPTLFGFQVYYPEVVQRHFDIPSNYSQFLNGYTKETYIELLRKLIIGSHATENVILLEIKPEEQKTRIDFSCTKDYIGIEAVCLTKLMQEGRKLYYMKDGVKTEVKRIYNRIIFDDLKANKEKLGDVVDITQDLDVEWLPHPNWFYRISKFTLPFIQHPYIPETFFLNEIKQLPDDLSKYVLKPLFSFAGQGVIIDVTQEDIDAINDPENYILQKKVQYADVVETPDDPAKVEIRIMYVWPDGDERPHAAINLARMSKGKMIGVRYNKDKTWVGGSVAFVERSV</sequence>
<evidence type="ECO:0008006" key="3">
    <source>
        <dbReference type="Google" id="ProtNLM"/>
    </source>
</evidence>
<comment type="caution">
    <text evidence="1">The sequence shown here is derived from an EMBL/GenBank/DDBJ whole genome shotgun (WGS) entry which is preliminary data.</text>
</comment>
<dbReference type="SUPFAM" id="SSF56059">
    <property type="entry name" value="Glutathione synthetase ATP-binding domain-like"/>
    <property type="match status" value="1"/>
</dbReference>
<protein>
    <recommendedName>
        <fullName evidence="3">Circularly permuted type 2 ATP-grasp protein</fullName>
    </recommendedName>
</protein>
<proteinExistence type="predicted"/>
<gene>
    <name evidence="1" type="ORF">ESA94_02370</name>
</gene>
<dbReference type="EMBL" id="SDHW01000001">
    <property type="protein sequence ID" value="RXK61882.1"/>
    <property type="molecule type" value="Genomic_DNA"/>
</dbReference>
<reference evidence="1 2" key="1">
    <citation type="submission" date="2019-01" db="EMBL/GenBank/DDBJ databases">
        <title>Lacibacter sp. strain TTM-7.</title>
        <authorList>
            <person name="Chen W.-M."/>
        </authorList>
    </citation>
    <scope>NUCLEOTIDE SEQUENCE [LARGE SCALE GENOMIC DNA]</scope>
    <source>
        <strain evidence="1 2">TTM-7</strain>
    </source>
</reference>
<dbReference type="OrthoDB" id="108192at2"/>
<organism evidence="1 2">
    <name type="scientific">Lacibacter luteus</name>
    <dbReference type="NCBI Taxonomy" id="2508719"/>
    <lineage>
        <taxon>Bacteria</taxon>
        <taxon>Pseudomonadati</taxon>
        <taxon>Bacteroidota</taxon>
        <taxon>Chitinophagia</taxon>
        <taxon>Chitinophagales</taxon>
        <taxon>Chitinophagaceae</taxon>
        <taxon>Lacibacter</taxon>
    </lineage>
</organism>
<keyword evidence="2" id="KW-1185">Reference proteome</keyword>
<accession>A0A4V1M7X6</accession>
<evidence type="ECO:0000313" key="1">
    <source>
        <dbReference type="EMBL" id="RXK61882.1"/>
    </source>
</evidence>
<evidence type="ECO:0000313" key="2">
    <source>
        <dbReference type="Proteomes" id="UP000290204"/>
    </source>
</evidence>
<dbReference type="Proteomes" id="UP000290204">
    <property type="component" value="Unassembled WGS sequence"/>
</dbReference>